<sequence>MQKISTKDELILALNENRTEFITDELISRRIMAILPIKDMGVLKSYFLYFSCFFIPFDGCSGCHCVDKLRSKKMCENQSNKIFCFEKKMLYATEFFGFKNTLKMAKNYQITQSGSEFIFRLIKR</sequence>
<protein>
    <submittedName>
        <fullName evidence="1">Uncharacterized protein</fullName>
    </submittedName>
</protein>
<organism evidence="1 2">
    <name type="scientific">Campylobacter gastrosuis</name>
    <dbReference type="NCBI Taxonomy" id="2974576"/>
    <lineage>
        <taxon>Bacteria</taxon>
        <taxon>Pseudomonadati</taxon>
        <taxon>Campylobacterota</taxon>
        <taxon>Epsilonproteobacteria</taxon>
        <taxon>Campylobacterales</taxon>
        <taxon>Campylobacteraceae</taxon>
        <taxon>Campylobacter</taxon>
    </lineage>
</organism>
<accession>A0ABT7HQX9</accession>
<gene>
    <name evidence="1" type="ORF">NYG85_05640</name>
</gene>
<proteinExistence type="predicted"/>
<reference evidence="1" key="1">
    <citation type="submission" date="2022-08" db="EMBL/GenBank/DDBJ databases">
        <authorList>
            <person name="Wang H."/>
        </authorList>
    </citation>
    <scope>NUCLEOTIDE SEQUENCE</scope>
    <source>
        <strain evidence="1">PS10</strain>
    </source>
</reference>
<dbReference type="RefSeq" id="WP_284937509.1">
    <property type="nucleotide sequence ID" value="NZ_JANURM010000004.1"/>
</dbReference>
<evidence type="ECO:0000313" key="1">
    <source>
        <dbReference type="EMBL" id="MDL0088853.1"/>
    </source>
</evidence>
<dbReference type="EMBL" id="JANURM010000004">
    <property type="protein sequence ID" value="MDL0088853.1"/>
    <property type="molecule type" value="Genomic_DNA"/>
</dbReference>
<name>A0ABT7HQX9_9BACT</name>
<keyword evidence="2" id="KW-1185">Reference proteome</keyword>
<comment type="caution">
    <text evidence="1">The sequence shown here is derived from an EMBL/GenBank/DDBJ whole genome shotgun (WGS) entry which is preliminary data.</text>
</comment>
<reference evidence="1" key="2">
    <citation type="journal article" date="2023" name="Microorganisms">
        <title>Isolation and Genomic Characteristics of Cat-Borne Campylobacter felis sp. nov. and Sheep-Borne Campylobacter ovis sp. nov.</title>
        <authorList>
            <person name="Wang H."/>
            <person name="Li Y."/>
            <person name="Gu Y."/>
            <person name="Zhou G."/>
            <person name="Chen X."/>
            <person name="Zhang X."/>
            <person name="Shao Z."/>
            <person name="Zhang J."/>
            <person name="Zhang M."/>
        </authorList>
    </citation>
    <scope>NUCLEOTIDE SEQUENCE</scope>
    <source>
        <strain evidence="1">PS10</strain>
    </source>
</reference>
<dbReference type="Proteomes" id="UP001173801">
    <property type="component" value="Unassembled WGS sequence"/>
</dbReference>
<evidence type="ECO:0000313" key="2">
    <source>
        <dbReference type="Proteomes" id="UP001173801"/>
    </source>
</evidence>